<dbReference type="CDD" id="cd06142">
    <property type="entry name" value="RNaseD_exo"/>
    <property type="match status" value="1"/>
</dbReference>
<dbReference type="Pfam" id="PF18305">
    <property type="entry name" value="DNA_pol_A_exoN"/>
    <property type="match status" value="1"/>
</dbReference>
<dbReference type="SUPFAM" id="SSF47819">
    <property type="entry name" value="HRDC-like"/>
    <property type="match status" value="1"/>
</dbReference>
<dbReference type="InterPro" id="IPR044876">
    <property type="entry name" value="HRDC_dom_sf"/>
</dbReference>
<dbReference type="SMART" id="SM00474">
    <property type="entry name" value="35EXOc"/>
    <property type="match status" value="1"/>
</dbReference>
<dbReference type="GO" id="GO:0000166">
    <property type="term" value="F:nucleotide binding"/>
    <property type="evidence" value="ECO:0007669"/>
    <property type="project" value="InterPro"/>
</dbReference>
<evidence type="ECO:0000259" key="2">
    <source>
        <dbReference type="PROSITE" id="PS50967"/>
    </source>
</evidence>
<protein>
    <submittedName>
        <fullName evidence="3">Ribonuclease D</fullName>
    </submittedName>
</protein>
<dbReference type="InterPro" id="IPR010997">
    <property type="entry name" value="HRDC-like_sf"/>
</dbReference>
<evidence type="ECO:0000256" key="1">
    <source>
        <dbReference type="SAM" id="MobiDB-lite"/>
    </source>
</evidence>
<feature type="domain" description="HRDC" evidence="2">
    <location>
        <begin position="210"/>
        <end position="295"/>
    </location>
</feature>
<dbReference type="InterPro" id="IPR002121">
    <property type="entry name" value="HRDC_dom"/>
</dbReference>
<dbReference type="PROSITE" id="PS50967">
    <property type="entry name" value="HRDC"/>
    <property type="match status" value="1"/>
</dbReference>
<dbReference type="InterPro" id="IPR002562">
    <property type="entry name" value="3'-5'_exonuclease_dom"/>
</dbReference>
<dbReference type="Gene3D" id="1.10.150.80">
    <property type="entry name" value="HRDC domain"/>
    <property type="match status" value="2"/>
</dbReference>
<feature type="region of interest" description="Disordered" evidence="1">
    <location>
        <begin position="305"/>
        <end position="330"/>
    </location>
</feature>
<gene>
    <name evidence="3" type="ORF">DLJ54_06180</name>
</gene>
<dbReference type="InterPro" id="IPR051086">
    <property type="entry name" value="RNase_D-like"/>
</dbReference>
<name>A0A364V5F7_9CORY</name>
<dbReference type="Pfam" id="PF01612">
    <property type="entry name" value="DNA_pol_A_exo1"/>
    <property type="match status" value="1"/>
</dbReference>
<feature type="compositionally biased region" description="Low complexity" evidence="1">
    <location>
        <begin position="311"/>
        <end position="322"/>
    </location>
</feature>
<proteinExistence type="predicted"/>
<dbReference type="InterPro" id="IPR036397">
    <property type="entry name" value="RNaseH_sf"/>
</dbReference>
<dbReference type="PANTHER" id="PTHR47649">
    <property type="entry name" value="RIBONUCLEASE D"/>
    <property type="match status" value="1"/>
</dbReference>
<dbReference type="RefSeq" id="WP_113630895.1">
    <property type="nucleotide sequence ID" value="NZ_QHCV01000053.1"/>
</dbReference>
<accession>A0A364V5F7</accession>
<sequence length="435" mass="48644">MDFRLVSTPDQLAHAGAQLLDLGSGPLAVDTERAGTYRYNDRAFLIQVRRAGAGTFLIDPVDHPREVRALGARLAPIPWLLHAGHTDLPSLVEAGWAPTSFRDTQLAAALLGHRQLGLAGLVQWYTGTVLTKNRGQEDWSRRPLPEQWLRYAALDVEYLLPLHDILADQLQRANRWEWYLQECNHALHTHGHGLPEPQWQRMKGLSSLRSARSRAIARALFETRTRLARQADLPPEAVLHSKDIAYIAARPAESRERLREVLSRLSAQVGPPRLRQRNGRQRALLRRHGEELRQALATALTLPDDELPSFTGATPTAGTPAPDQQHGYPDVRTWDRDYPEAARCYTALTESLGHCAEHLDLDPALLLSAKDRRGIAWRWGQQRTTLTDPDAAWPAQSADPIGDVEELLGVLAQQRGVRPWQINLLLDATIPSVLA</sequence>
<dbReference type="PANTHER" id="PTHR47649:SF1">
    <property type="entry name" value="RIBONUCLEASE D"/>
    <property type="match status" value="1"/>
</dbReference>
<reference evidence="3 4" key="1">
    <citation type="journal article" date="2018" name="Syst. Appl. Microbiol.">
        <title>Corynebacterium heidelbergense sp. nov., isolated from the preen glands of Egyptian geese (Alopochen aegyptiacus).</title>
        <authorList>
            <person name="Braun M.S."/>
            <person name="Wang E."/>
            <person name="Zimmermann S."/>
            <person name="Wink M."/>
        </authorList>
    </citation>
    <scope>NUCLEOTIDE SEQUENCE [LARGE SCALE GENOMIC DNA]</scope>
    <source>
        <strain evidence="3 4">647</strain>
    </source>
</reference>
<dbReference type="InterPro" id="IPR012337">
    <property type="entry name" value="RNaseH-like_sf"/>
</dbReference>
<organism evidence="3 4">
    <name type="scientific">Corynebacterium heidelbergense</name>
    <dbReference type="NCBI Taxonomy" id="2055947"/>
    <lineage>
        <taxon>Bacteria</taxon>
        <taxon>Bacillati</taxon>
        <taxon>Actinomycetota</taxon>
        <taxon>Actinomycetes</taxon>
        <taxon>Mycobacteriales</taxon>
        <taxon>Corynebacteriaceae</taxon>
        <taxon>Corynebacterium</taxon>
    </lineage>
</organism>
<dbReference type="SUPFAM" id="SSF53098">
    <property type="entry name" value="Ribonuclease H-like"/>
    <property type="match status" value="1"/>
</dbReference>
<keyword evidence="4" id="KW-1185">Reference proteome</keyword>
<dbReference type="GO" id="GO:0003676">
    <property type="term" value="F:nucleic acid binding"/>
    <property type="evidence" value="ECO:0007669"/>
    <property type="project" value="InterPro"/>
</dbReference>
<comment type="caution">
    <text evidence="3">The sequence shown here is derived from an EMBL/GenBank/DDBJ whole genome shotgun (WGS) entry which is preliminary data.</text>
</comment>
<dbReference type="EMBL" id="QHCV01000053">
    <property type="protein sequence ID" value="RAV31859.1"/>
    <property type="molecule type" value="Genomic_DNA"/>
</dbReference>
<dbReference type="Proteomes" id="UP000251577">
    <property type="component" value="Unassembled WGS sequence"/>
</dbReference>
<dbReference type="InterPro" id="IPR041605">
    <property type="entry name" value="Exo_C"/>
</dbReference>
<dbReference type="GO" id="GO:0008408">
    <property type="term" value="F:3'-5' exonuclease activity"/>
    <property type="evidence" value="ECO:0007669"/>
    <property type="project" value="InterPro"/>
</dbReference>
<dbReference type="Gene3D" id="3.30.420.10">
    <property type="entry name" value="Ribonuclease H-like superfamily/Ribonuclease H"/>
    <property type="match status" value="1"/>
</dbReference>
<evidence type="ECO:0000313" key="4">
    <source>
        <dbReference type="Proteomes" id="UP000251577"/>
    </source>
</evidence>
<dbReference type="AlphaFoldDB" id="A0A364V5F7"/>
<evidence type="ECO:0000313" key="3">
    <source>
        <dbReference type="EMBL" id="RAV31859.1"/>
    </source>
</evidence>
<dbReference type="GO" id="GO:0006139">
    <property type="term" value="P:nucleobase-containing compound metabolic process"/>
    <property type="evidence" value="ECO:0007669"/>
    <property type="project" value="InterPro"/>
</dbReference>